<protein>
    <submittedName>
        <fullName evidence="2">Uncharacterized protein</fullName>
    </submittedName>
</protein>
<dbReference type="Proteomes" id="UP000274082">
    <property type="component" value="Chromosome 36"/>
</dbReference>
<reference evidence="2 3" key="1">
    <citation type="journal article" date="2018" name="Sci. Rep.">
        <title>A complete Leishmania donovani reference genome identifies novel genetic variations associated with virulence.</title>
        <authorList>
            <person name="Lypaczewski P."/>
            <person name="Hoshizaki J."/>
            <person name="Zhang W.-W."/>
            <person name="McCall L.-I."/>
            <person name="Torcivia-Rodriguez J."/>
            <person name="Simonyan V."/>
            <person name="Kaur A."/>
            <person name="Dewar K."/>
            <person name="Matlashewski G."/>
        </authorList>
    </citation>
    <scope>NUCLEOTIDE SEQUENCE [LARGE SCALE GENOMIC DNA]</scope>
    <source>
        <strain evidence="2 3">LdCL</strain>
    </source>
</reference>
<dbReference type="VEuPathDB" id="TriTrypDB:LdBPK_365460.1"/>
<proteinExistence type="predicted"/>
<feature type="transmembrane region" description="Helical" evidence="1">
    <location>
        <begin position="69"/>
        <end position="92"/>
    </location>
</feature>
<dbReference type="VEuPathDB" id="TriTrypDB:LDHU3_36.7280"/>
<dbReference type="VEuPathDB" id="TriTrypDB:LdCL_360061800"/>
<keyword evidence="1" id="KW-1133">Transmembrane helix</keyword>
<dbReference type="OrthoDB" id="272682at2759"/>
<sequence>MWPTFVQQSHTAAPAFHCSTCTCLLSARLVHMRQRRFSARVSGAASSAAVARDSAVKSHSRYWRRWRGFGIVSGCFVLCVVLYVCLGNSIMFQSSGQQLQRRRPGKYPVLAERDVVALEVATSQVANLATLPTLNDLVKSAAELGAVYAQVLEQVVAAQEVEDGGRVLRELGVSQNHLSSGCSSLRRAADVCYAKLKAMLLQEAHAELHMAPTSLVRTTYGWMLGNIYLYSAVLPEYYLLRDDSTSHALVLLRSINVLSWSPRVHTVPSSEMREPRAAVATYDLFNWSGGAACRRGLLSHVPHAKRFCESSFSSWSAVARRVAATYEELIVLHPTYAPLRLHYAISFAFLAMDTAADVAAGGTQALEGHPAKALKVIRSDRSKLERTYRHADAAHGPVLALLEAFLTPVALRTADQDAQLVAALREWGSCAEAQAALLEATSWPGGVFPGEYRAPLLRDAQLLHLLAKAQLHLGDDHAALQTLRLCL</sequence>
<organism evidence="2 3">
    <name type="scientific">Leishmania donovani</name>
    <dbReference type="NCBI Taxonomy" id="5661"/>
    <lineage>
        <taxon>Eukaryota</taxon>
        <taxon>Discoba</taxon>
        <taxon>Euglenozoa</taxon>
        <taxon>Kinetoplastea</taxon>
        <taxon>Metakinetoplastina</taxon>
        <taxon>Trypanosomatida</taxon>
        <taxon>Trypanosomatidae</taxon>
        <taxon>Leishmaniinae</taxon>
        <taxon>Leishmania</taxon>
    </lineage>
</organism>
<feature type="transmembrane region" description="Helical" evidence="1">
    <location>
        <begin position="12"/>
        <end position="30"/>
    </location>
</feature>
<keyword evidence="1" id="KW-0812">Transmembrane</keyword>
<evidence type="ECO:0000313" key="2">
    <source>
        <dbReference type="EMBL" id="AYU83902.1"/>
    </source>
</evidence>
<dbReference type="EMBL" id="CP029535">
    <property type="protein sequence ID" value="AYU83902.1"/>
    <property type="molecule type" value="Genomic_DNA"/>
</dbReference>
<evidence type="ECO:0000313" key="3">
    <source>
        <dbReference type="Proteomes" id="UP000274082"/>
    </source>
</evidence>
<keyword evidence="3" id="KW-1185">Reference proteome</keyword>
<dbReference type="AlphaFoldDB" id="A0A3S7XBP8"/>
<evidence type="ECO:0000256" key="1">
    <source>
        <dbReference type="SAM" id="Phobius"/>
    </source>
</evidence>
<gene>
    <name evidence="2" type="ORF">LdCL_360061800</name>
</gene>
<name>A0A3S7XBP8_LEIDO</name>
<accession>A0A3S7XBP8</accession>
<keyword evidence="1" id="KW-0472">Membrane</keyword>